<dbReference type="EMBL" id="DS268534">
    <property type="protein sequence ID" value="EFO87333.1"/>
    <property type="molecule type" value="Genomic_DNA"/>
</dbReference>
<dbReference type="STRING" id="31234.E3N5X4"/>
<dbReference type="InterPro" id="IPR001304">
    <property type="entry name" value="C-type_lectin-like"/>
</dbReference>
<organism evidence="4">
    <name type="scientific">Caenorhabditis remanei</name>
    <name type="common">Caenorhabditis vulgaris</name>
    <dbReference type="NCBI Taxonomy" id="31234"/>
    <lineage>
        <taxon>Eukaryota</taxon>
        <taxon>Metazoa</taxon>
        <taxon>Ecdysozoa</taxon>
        <taxon>Nematoda</taxon>
        <taxon>Chromadorea</taxon>
        <taxon>Rhabditida</taxon>
        <taxon>Rhabditina</taxon>
        <taxon>Rhabditomorpha</taxon>
        <taxon>Rhabditoidea</taxon>
        <taxon>Rhabditidae</taxon>
        <taxon>Peloderinae</taxon>
        <taxon>Caenorhabditis</taxon>
    </lineage>
</organism>
<gene>
    <name evidence="3" type="primary">Cre-clec-80</name>
    <name evidence="3" type="ORF">CRE_31403</name>
</gene>
<name>E3N5X4_CAERE</name>
<dbReference type="CTD" id="9808407"/>
<reference evidence="3" key="1">
    <citation type="submission" date="2007-07" db="EMBL/GenBank/DDBJ databases">
        <title>PCAP assembly of the Caenorhabditis remanei genome.</title>
        <authorList>
            <consortium name="The Caenorhabditis remanei Sequencing Consortium"/>
            <person name="Wilson R.K."/>
        </authorList>
    </citation>
    <scope>NUCLEOTIDE SEQUENCE [LARGE SCALE GENOMIC DNA]</scope>
    <source>
        <strain evidence="3">PB4641</strain>
    </source>
</reference>
<dbReference type="GO" id="GO:0045087">
    <property type="term" value="P:innate immune response"/>
    <property type="evidence" value="ECO:0007669"/>
    <property type="project" value="TreeGrafter"/>
</dbReference>
<evidence type="ECO:0000256" key="1">
    <source>
        <dbReference type="SAM" id="SignalP"/>
    </source>
</evidence>
<evidence type="ECO:0000313" key="3">
    <source>
        <dbReference type="EMBL" id="EFO87333.1"/>
    </source>
</evidence>
<dbReference type="InterPro" id="IPR016186">
    <property type="entry name" value="C-type_lectin-like/link_sf"/>
</dbReference>
<dbReference type="AlphaFoldDB" id="E3N5X4"/>
<dbReference type="eggNOG" id="KOG4297">
    <property type="taxonomic scope" value="Eukaryota"/>
</dbReference>
<proteinExistence type="predicted"/>
<dbReference type="PROSITE" id="PS50041">
    <property type="entry name" value="C_TYPE_LECTIN_2"/>
    <property type="match status" value="1"/>
</dbReference>
<dbReference type="KEGG" id="crq:GCK72_016355"/>
<keyword evidence="4" id="KW-1185">Reference proteome</keyword>
<dbReference type="InParanoid" id="E3N5X4"/>
<dbReference type="GeneID" id="9808407"/>
<sequence>MKHLYFLSTLLLAIATTAQNCADSSDHLIKGRCFKLVNKQLSYQDARNWCRYSNPVGFTYLATVADQYMDNFLASYARTTFNSNEGNFWIGLTRTSGKWQWEDETPVAWTNFRVQNSQNYAAESITDGKWTGYSPDTKMNFVCTYWPGVTPGPTPTPEVGTSDTPTWTTVSEAYPTPTGIFLVQFIGGNLIN</sequence>
<dbReference type="SMART" id="SM00034">
    <property type="entry name" value="CLECT"/>
    <property type="match status" value="1"/>
</dbReference>
<dbReference type="Gene3D" id="3.10.100.10">
    <property type="entry name" value="Mannose-Binding Protein A, subunit A"/>
    <property type="match status" value="1"/>
</dbReference>
<dbReference type="PANTHER" id="PTHR23062">
    <property type="entry name" value="HYPOTHETICAL PROTEIN C.ELEGANS"/>
    <property type="match status" value="1"/>
</dbReference>
<evidence type="ECO:0000259" key="2">
    <source>
        <dbReference type="PROSITE" id="PS50041"/>
    </source>
</evidence>
<dbReference type="HOGENOM" id="CLU_057197_1_0_1"/>
<dbReference type="OrthoDB" id="5864036at2759"/>
<accession>E3N5X4</accession>
<dbReference type="Pfam" id="PF00059">
    <property type="entry name" value="Lectin_C"/>
    <property type="match status" value="1"/>
</dbReference>
<dbReference type="InterPro" id="IPR016187">
    <property type="entry name" value="CTDL_fold"/>
</dbReference>
<dbReference type="Proteomes" id="UP000008281">
    <property type="component" value="Unassembled WGS sequence"/>
</dbReference>
<dbReference type="SUPFAM" id="SSF56436">
    <property type="entry name" value="C-type lectin-like"/>
    <property type="match status" value="1"/>
</dbReference>
<dbReference type="OMA" id="QDARNWC"/>
<feature type="chain" id="PRO_5003176029" evidence="1">
    <location>
        <begin position="19"/>
        <end position="192"/>
    </location>
</feature>
<protein>
    <submittedName>
        <fullName evidence="3">CRE-CLEC-80 protein</fullName>
    </submittedName>
</protein>
<dbReference type="RefSeq" id="XP_003096203.2">
    <property type="nucleotide sequence ID" value="XM_003096155.2"/>
</dbReference>
<keyword evidence="1" id="KW-0732">Signal</keyword>
<feature type="domain" description="C-type lectin" evidence="2">
    <location>
        <begin position="29"/>
        <end position="144"/>
    </location>
</feature>
<feature type="signal peptide" evidence="1">
    <location>
        <begin position="1"/>
        <end position="18"/>
    </location>
</feature>
<evidence type="ECO:0000313" key="4">
    <source>
        <dbReference type="Proteomes" id="UP000008281"/>
    </source>
</evidence>
<dbReference type="CDD" id="cd00037">
    <property type="entry name" value="CLECT"/>
    <property type="match status" value="1"/>
</dbReference>
<dbReference type="PANTHER" id="PTHR23062:SF3">
    <property type="entry name" value="ANF_RECEPTOR DOMAIN-CONTAINING PROTEIN-RELATED"/>
    <property type="match status" value="1"/>
</dbReference>